<dbReference type="OrthoDB" id="9891061at2"/>
<evidence type="ECO:0000313" key="2">
    <source>
        <dbReference type="Proteomes" id="UP000298216"/>
    </source>
</evidence>
<evidence type="ECO:0000313" key="1">
    <source>
        <dbReference type="EMBL" id="TFW14179.1"/>
    </source>
</evidence>
<dbReference type="RefSeq" id="WP_135193567.1">
    <property type="nucleotide sequence ID" value="NZ_SPVH01000002.1"/>
</dbReference>
<comment type="caution">
    <text evidence="1">The sequence shown here is derived from an EMBL/GenBank/DDBJ whole genome shotgun (WGS) entry which is preliminary data.</text>
</comment>
<sequence length="63" mass="6786">MDDGTLERRAMGAEQLVAAKMTEFGAHLTAGDRAAAERARTEVLAALEVHLDLTDQLISQTFA</sequence>
<protein>
    <submittedName>
        <fullName evidence="1">Uncharacterized protein</fullName>
    </submittedName>
</protein>
<accession>A0A4Y9S2K6</accession>
<reference evidence="1 2" key="1">
    <citation type="submission" date="2019-03" db="EMBL/GenBank/DDBJ databases">
        <title>Draft genome of Brevundimonas sp. a heavy metal resistant soil bacteria.</title>
        <authorList>
            <person name="Soto J."/>
        </authorList>
    </citation>
    <scope>NUCLEOTIDE SEQUENCE [LARGE SCALE GENOMIC DNA]</scope>
    <source>
        <strain evidence="1 2">B-10</strain>
    </source>
</reference>
<proteinExistence type="predicted"/>
<dbReference type="AlphaFoldDB" id="A0A4Y9S2K6"/>
<keyword evidence="2" id="KW-1185">Reference proteome</keyword>
<gene>
    <name evidence="1" type="ORF">EGY25_02935</name>
</gene>
<dbReference type="Proteomes" id="UP000298216">
    <property type="component" value="Unassembled WGS sequence"/>
</dbReference>
<name>A0A4Y9S2K6_9CAUL</name>
<organism evidence="1 2">
    <name type="scientific">Brevundimonas intermedia</name>
    <dbReference type="NCBI Taxonomy" id="74315"/>
    <lineage>
        <taxon>Bacteria</taxon>
        <taxon>Pseudomonadati</taxon>
        <taxon>Pseudomonadota</taxon>
        <taxon>Alphaproteobacteria</taxon>
        <taxon>Caulobacterales</taxon>
        <taxon>Caulobacteraceae</taxon>
        <taxon>Brevundimonas</taxon>
    </lineage>
</organism>
<dbReference type="EMBL" id="SPVH01000002">
    <property type="protein sequence ID" value="TFW14179.1"/>
    <property type="molecule type" value="Genomic_DNA"/>
</dbReference>